<accession>A0ABQ6JR54</accession>
<gene>
    <name evidence="2" type="ORF">GCM10025869_11070</name>
</gene>
<evidence type="ECO:0000256" key="1">
    <source>
        <dbReference type="SAM" id="Phobius"/>
    </source>
</evidence>
<keyword evidence="3" id="KW-1185">Reference proteome</keyword>
<feature type="transmembrane region" description="Helical" evidence="1">
    <location>
        <begin position="136"/>
        <end position="157"/>
    </location>
</feature>
<dbReference type="Proteomes" id="UP001157069">
    <property type="component" value="Unassembled WGS sequence"/>
</dbReference>
<organism evidence="2 3">
    <name type="scientific">Homoserinibacter gongjuensis</name>
    <dbReference type="NCBI Taxonomy" id="1162968"/>
    <lineage>
        <taxon>Bacteria</taxon>
        <taxon>Bacillati</taxon>
        <taxon>Actinomycetota</taxon>
        <taxon>Actinomycetes</taxon>
        <taxon>Micrococcales</taxon>
        <taxon>Microbacteriaceae</taxon>
        <taxon>Homoserinibacter</taxon>
    </lineage>
</organism>
<dbReference type="EMBL" id="BSVA01000001">
    <property type="protein sequence ID" value="GMA90578.1"/>
    <property type="molecule type" value="Genomic_DNA"/>
</dbReference>
<evidence type="ECO:0000313" key="3">
    <source>
        <dbReference type="Proteomes" id="UP001157069"/>
    </source>
</evidence>
<protein>
    <submittedName>
        <fullName evidence="2">Uncharacterized protein</fullName>
    </submittedName>
</protein>
<feature type="transmembrane region" description="Helical" evidence="1">
    <location>
        <begin position="163"/>
        <end position="181"/>
    </location>
</feature>
<keyword evidence="1" id="KW-0812">Transmembrane</keyword>
<comment type="caution">
    <text evidence="2">The sequence shown here is derived from an EMBL/GenBank/DDBJ whole genome shotgun (WGS) entry which is preliminary data.</text>
</comment>
<sequence>MSPSVPEATIRSLGAVAATAAFGSGVLALVFERQWPDPLAVQLADTGTLVLGVAMLAVVALHLVSRAAGGALVVAVRLAAAISATGMIVAVILHLASGRVDDYSLVDIATIAGIAALAALALLTWRSRRWAPVPRLAMLLVPLAIAVALPVALLTAINVGRDIATTAMALGYGLVGLAALVRPALLTQEWPTTGEQVGASAELLPMGATRG</sequence>
<proteinExistence type="predicted"/>
<dbReference type="RefSeq" id="WP_284298410.1">
    <property type="nucleotide sequence ID" value="NZ_BSVA01000001.1"/>
</dbReference>
<feature type="transmembrane region" description="Helical" evidence="1">
    <location>
        <begin position="12"/>
        <end position="31"/>
    </location>
</feature>
<reference evidence="3" key="1">
    <citation type="journal article" date="2019" name="Int. J. Syst. Evol. Microbiol.">
        <title>The Global Catalogue of Microorganisms (GCM) 10K type strain sequencing project: providing services to taxonomists for standard genome sequencing and annotation.</title>
        <authorList>
            <consortium name="The Broad Institute Genomics Platform"/>
            <consortium name="The Broad Institute Genome Sequencing Center for Infectious Disease"/>
            <person name="Wu L."/>
            <person name="Ma J."/>
        </authorList>
    </citation>
    <scope>NUCLEOTIDE SEQUENCE [LARGE SCALE GENOMIC DNA]</scope>
    <source>
        <strain evidence="3">NBRC 108755</strain>
    </source>
</reference>
<feature type="transmembrane region" description="Helical" evidence="1">
    <location>
        <begin position="43"/>
        <end position="64"/>
    </location>
</feature>
<evidence type="ECO:0000313" key="2">
    <source>
        <dbReference type="EMBL" id="GMA90578.1"/>
    </source>
</evidence>
<keyword evidence="1" id="KW-1133">Transmembrane helix</keyword>
<name>A0ABQ6JR54_9MICO</name>
<keyword evidence="1" id="KW-0472">Membrane</keyword>
<feature type="transmembrane region" description="Helical" evidence="1">
    <location>
        <begin position="71"/>
        <end position="97"/>
    </location>
</feature>
<feature type="transmembrane region" description="Helical" evidence="1">
    <location>
        <begin position="103"/>
        <end position="124"/>
    </location>
</feature>